<keyword evidence="7" id="KW-0479">Metal-binding</keyword>
<keyword evidence="12 16" id="KW-0472">Membrane</keyword>
<comment type="caution">
    <text evidence="18">The sequence shown here is derived from an EMBL/GenBank/DDBJ whole genome shotgun (WGS) entry which is preliminary data.</text>
</comment>
<dbReference type="CDD" id="cd13919">
    <property type="entry name" value="CuRO_HCO_II_like_5"/>
    <property type="match status" value="1"/>
</dbReference>
<evidence type="ECO:0000256" key="7">
    <source>
        <dbReference type="ARBA" id="ARBA00022723"/>
    </source>
</evidence>
<dbReference type="InterPro" id="IPR008972">
    <property type="entry name" value="Cupredoxin"/>
</dbReference>
<organism evidence="18 19">
    <name type="scientific">Candidatus Segetimicrobium genomatis</name>
    <dbReference type="NCBI Taxonomy" id="2569760"/>
    <lineage>
        <taxon>Bacteria</taxon>
        <taxon>Bacillati</taxon>
        <taxon>Candidatus Sysuimicrobiota</taxon>
        <taxon>Candidatus Sysuimicrobiia</taxon>
        <taxon>Candidatus Sysuimicrobiales</taxon>
        <taxon>Candidatus Segetimicrobiaceae</taxon>
        <taxon>Candidatus Segetimicrobium</taxon>
    </lineage>
</organism>
<evidence type="ECO:0000256" key="10">
    <source>
        <dbReference type="ARBA" id="ARBA00022989"/>
    </source>
</evidence>
<comment type="function">
    <text evidence="13">Subunits I and II form the functional core of the enzyme complex. Electrons originating in cytochrome c are transferred via heme a and Cu(A) to the binuclear center formed by heme a3 and Cu(B).</text>
</comment>
<reference evidence="18 19" key="1">
    <citation type="journal article" date="2019" name="Nat. Microbiol.">
        <title>Mediterranean grassland soil C-N compound turnover is dependent on rainfall and depth, and is mediated by genomically divergent microorganisms.</title>
        <authorList>
            <person name="Diamond S."/>
            <person name="Andeer P.F."/>
            <person name="Li Z."/>
            <person name="Crits-Christoph A."/>
            <person name="Burstein D."/>
            <person name="Anantharaman K."/>
            <person name="Lane K.R."/>
            <person name="Thomas B.C."/>
            <person name="Pan C."/>
            <person name="Northen T.R."/>
            <person name="Banfield J.F."/>
        </authorList>
    </citation>
    <scope>NUCLEOTIDE SEQUENCE [LARGE SCALE GENOMIC DNA]</scope>
    <source>
        <strain evidence="18">NP_8</strain>
    </source>
</reference>
<evidence type="ECO:0000313" key="18">
    <source>
        <dbReference type="EMBL" id="TMI76611.1"/>
    </source>
</evidence>
<comment type="subcellular location">
    <subcellularLocation>
        <location evidence="1">Membrane</location>
        <topology evidence="1">Multi-pass membrane protein</topology>
    </subcellularLocation>
</comment>
<dbReference type="PROSITE" id="PS00078">
    <property type="entry name" value="COX2"/>
    <property type="match status" value="1"/>
</dbReference>
<evidence type="ECO:0000256" key="5">
    <source>
        <dbReference type="ARBA" id="ARBA00022660"/>
    </source>
</evidence>
<evidence type="ECO:0000256" key="8">
    <source>
        <dbReference type="ARBA" id="ARBA00022967"/>
    </source>
</evidence>
<dbReference type="EMBL" id="VBAP01000016">
    <property type="protein sequence ID" value="TMI76611.1"/>
    <property type="molecule type" value="Genomic_DNA"/>
</dbReference>
<keyword evidence="11" id="KW-0186">Copper</keyword>
<dbReference type="PANTHER" id="PTHR22888">
    <property type="entry name" value="CYTOCHROME C OXIDASE, SUBUNIT II"/>
    <property type="match status" value="1"/>
</dbReference>
<dbReference type="GO" id="GO:0016491">
    <property type="term" value="F:oxidoreductase activity"/>
    <property type="evidence" value="ECO:0007669"/>
    <property type="project" value="UniProtKB-KW"/>
</dbReference>
<proteinExistence type="inferred from homology"/>
<dbReference type="PRINTS" id="PR01166">
    <property type="entry name" value="CYCOXIDASEII"/>
</dbReference>
<evidence type="ECO:0000256" key="13">
    <source>
        <dbReference type="ARBA" id="ARBA00024688"/>
    </source>
</evidence>
<dbReference type="Pfam" id="PF00116">
    <property type="entry name" value="COX2"/>
    <property type="match status" value="1"/>
</dbReference>
<dbReference type="GO" id="GO:0005507">
    <property type="term" value="F:copper ion binding"/>
    <property type="evidence" value="ECO:0007669"/>
    <property type="project" value="InterPro"/>
</dbReference>
<comment type="catalytic activity">
    <reaction evidence="15">
        <text>4 Fe(II)-[cytochrome c] + O2 + 8 H(+)(in) = 4 Fe(III)-[cytochrome c] + 2 H2O + 4 H(+)(out)</text>
        <dbReference type="Rhea" id="RHEA:11436"/>
        <dbReference type="Rhea" id="RHEA-COMP:10350"/>
        <dbReference type="Rhea" id="RHEA-COMP:14399"/>
        <dbReference type="ChEBI" id="CHEBI:15377"/>
        <dbReference type="ChEBI" id="CHEBI:15378"/>
        <dbReference type="ChEBI" id="CHEBI:15379"/>
        <dbReference type="ChEBI" id="CHEBI:29033"/>
        <dbReference type="ChEBI" id="CHEBI:29034"/>
        <dbReference type="EC" id="7.1.1.9"/>
    </reaction>
</comment>
<dbReference type="InterPro" id="IPR001505">
    <property type="entry name" value="Copper_CuA"/>
</dbReference>
<evidence type="ECO:0000259" key="17">
    <source>
        <dbReference type="PROSITE" id="PS50857"/>
    </source>
</evidence>
<keyword evidence="10 16" id="KW-1133">Transmembrane helix</keyword>
<evidence type="ECO:0000256" key="9">
    <source>
        <dbReference type="ARBA" id="ARBA00022982"/>
    </source>
</evidence>
<gene>
    <name evidence="18" type="primary">coxB</name>
    <name evidence="18" type="ORF">E6H05_03200</name>
</gene>
<keyword evidence="5" id="KW-0679">Respiratory chain</keyword>
<dbReference type="InterPro" id="IPR002429">
    <property type="entry name" value="CcO_II-like_C"/>
</dbReference>
<evidence type="ECO:0000256" key="3">
    <source>
        <dbReference type="ARBA" id="ARBA00012949"/>
    </source>
</evidence>
<dbReference type="Proteomes" id="UP000318834">
    <property type="component" value="Unassembled WGS sequence"/>
</dbReference>
<name>A0A537IZ74_9BACT</name>
<feature type="transmembrane region" description="Helical" evidence="16">
    <location>
        <begin position="16"/>
        <end position="36"/>
    </location>
</feature>
<comment type="similarity">
    <text evidence="2">Belongs to the cytochrome c oxidase subunit 2 family.</text>
</comment>
<dbReference type="EC" id="7.1.1.9" evidence="3"/>
<evidence type="ECO:0000256" key="14">
    <source>
        <dbReference type="ARBA" id="ARBA00031399"/>
    </source>
</evidence>
<dbReference type="InterPro" id="IPR014222">
    <property type="entry name" value="Cyt_c_oxidase_su2"/>
</dbReference>
<dbReference type="PROSITE" id="PS50857">
    <property type="entry name" value="COX2_CUA"/>
    <property type="match status" value="1"/>
</dbReference>
<feature type="domain" description="Cytochrome oxidase subunit II copper A binding" evidence="17">
    <location>
        <begin position="131"/>
        <end position="275"/>
    </location>
</feature>
<keyword evidence="18" id="KW-0560">Oxidoreductase</keyword>
<dbReference type="NCBIfam" id="TIGR02866">
    <property type="entry name" value="CoxB"/>
    <property type="match status" value="1"/>
</dbReference>
<keyword evidence="6 16" id="KW-0812">Transmembrane</keyword>
<evidence type="ECO:0000256" key="11">
    <source>
        <dbReference type="ARBA" id="ARBA00023008"/>
    </source>
</evidence>
<accession>A0A537IZ74</accession>
<evidence type="ECO:0000256" key="16">
    <source>
        <dbReference type="SAM" id="Phobius"/>
    </source>
</evidence>
<dbReference type="PANTHER" id="PTHR22888:SF9">
    <property type="entry name" value="CYTOCHROME C OXIDASE SUBUNIT 2"/>
    <property type="match status" value="1"/>
</dbReference>
<sequence>MAEIPAPTGERRTGRLLATLIVVMIVLGGVGMTLLARRHWWMLPVASAHGVDVDRLIYTTFAVTGIVFVLVHLLIAGFVWRYGAHGTGRAAYWHDDRTLELTYTLVPAAVLVTLISMGAVVWARVHSPAPADATVVEVRAEQFGWLFRYPGPDGIFGRVDPALISPPGKPGNPMGLDPADPASADDIVTRELHLAVNRPVRVRIRSKDVIHSFFIPAFRVKQDAVPGMTVEIWFTPTQEGSYEIACAQLCGIGHYIMRGKVTVESEEAVLTWLAQQSH</sequence>
<keyword evidence="9" id="KW-0249">Electron transport</keyword>
<dbReference type="AlphaFoldDB" id="A0A537IZ74"/>
<dbReference type="InterPro" id="IPR045187">
    <property type="entry name" value="CcO_II"/>
</dbReference>
<dbReference type="GO" id="GO:0004129">
    <property type="term" value="F:cytochrome-c oxidase activity"/>
    <property type="evidence" value="ECO:0007669"/>
    <property type="project" value="UniProtKB-EC"/>
</dbReference>
<keyword evidence="4" id="KW-0813">Transport</keyword>
<dbReference type="GO" id="GO:0042773">
    <property type="term" value="P:ATP synthesis coupled electron transport"/>
    <property type="evidence" value="ECO:0007669"/>
    <property type="project" value="TreeGrafter"/>
</dbReference>
<feature type="transmembrane region" description="Helical" evidence="16">
    <location>
        <begin position="56"/>
        <end position="80"/>
    </location>
</feature>
<dbReference type="GO" id="GO:0016020">
    <property type="term" value="C:membrane"/>
    <property type="evidence" value="ECO:0007669"/>
    <property type="project" value="UniProtKB-SubCell"/>
</dbReference>
<dbReference type="Gene3D" id="2.60.40.420">
    <property type="entry name" value="Cupredoxins - blue copper proteins"/>
    <property type="match status" value="1"/>
</dbReference>
<evidence type="ECO:0000256" key="2">
    <source>
        <dbReference type="ARBA" id="ARBA00007866"/>
    </source>
</evidence>
<dbReference type="InterPro" id="IPR036257">
    <property type="entry name" value="Cyt_c_oxidase_su2_TM_sf"/>
</dbReference>
<dbReference type="SUPFAM" id="SSF81464">
    <property type="entry name" value="Cytochrome c oxidase subunit II-like, transmembrane region"/>
    <property type="match status" value="1"/>
</dbReference>
<keyword evidence="8" id="KW-1278">Translocase</keyword>
<dbReference type="Gene3D" id="1.10.287.90">
    <property type="match status" value="1"/>
</dbReference>
<feature type="transmembrane region" description="Helical" evidence="16">
    <location>
        <begin position="101"/>
        <end position="123"/>
    </location>
</feature>
<evidence type="ECO:0000256" key="6">
    <source>
        <dbReference type="ARBA" id="ARBA00022692"/>
    </source>
</evidence>
<evidence type="ECO:0000256" key="4">
    <source>
        <dbReference type="ARBA" id="ARBA00022448"/>
    </source>
</evidence>
<evidence type="ECO:0000256" key="15">
    <source>
        <dbReference type="ARBA" id="ARBA00047816"/>
    </source>
</evidence>
<evidence type="ECO:0000256" key="12">
    <source>
        <dbReference type="ARBA" id="ARBA00023136"/>
    </source>
</evidence>
<evidence type="ECO:0000256" key="1">
    <source>
        <dbReference type="ARBA" id="ARBA00004141"/>
    </source>
</evidence>
<evidence type="ECO:0000313" key="19">
    <source>
        <dbReference type="Proteomes" id="UP000318834"/>
    </source>
</evidence>
<protein>
    <recommendedName>
        <fullName evidence="3">cytochrome-c oxidase</fullName>
        <ecNumber evidence="3">7.1.1.9</ecNumber>
    </recommendedName>
    <alternativeName>
        <fullName evidence="14">Cytochrome aa3 subunit 2</fullName>
    </alternativeName>
</protein>
<dbReference type="SUPFAM" id="SSF49503">
    <property type="entry name" value="Cupredoxins"/>
    <property type="match status" value="1"/>
</dbReference>